<evidence type="ECO:0000313" key="2">
    <source>
        <dbReference type="EMBL" id="MDT9410448.1"/>
    </source>
</evidence>
<keyword evidence="3" id="KW-1185">Reference proteome</keyword>
<evidence type="ECO:0000313" key="3">
    <source>
        <dbReference type="Proteomes" id="UP001265983"/>
    </source>
</evidence>
<keyword evidence="1" id="KW-0472">Membrane</keyword>
<keyword evidence="1" id="KW-1133">Transmembrane helix</keyword>
<gene>
    <name evidence="2" type="ORF">P8T80_03470</name>
</gene>
<organism evidence="2 3">
    <name type="scientific">Corynebacterium rouxii</name>
    <dbReference type="NCBI Taxonomy" id="2719119"/>
    <lineage>
        <taxon>Bacteria</taxon>
        <taxon>Bacillati</taxon>
        <taxon>Actinomycetota</taxon>
        <taxon>Actinomycetes</taxon>
        <taxon>Mycobacteriales</taxon>
        <taxon>Corynebacteriaceae</taxon>
        <taxon>Corynebacterium</taxon>
    </lineage>
</organism>
<sequence length="177" mass="18759">MIRTRARATATRQRHSWWKVMCLTGVDYFSTLGYQPGIVVVAAGMLAPVATLILVAVTMLGVENSSSWCSFGFAVTDFIITMARSVADASAHITLSTESPRVLPLTIALFTALAVVFYRGFSEAIGVSILLVIAYLLLNIIVIAVGLTHIAKAMAAQMASAAKSTATNACSSLSQRS</sequence>
<feature type="transmembrane region" description="Helical" evidence="1">
    <location>
        <begin position="38"/>
        <end position="62"/>
    </location>
</feature>
<evidence type="ECO:0000256" key="1">
    <source>
        <dbReference type="SAM" id="Phobius"/>
    </source>
</evidence>
<feature type="transmembrane region" description="Helical" evidence="1">
    <location>
        <begin position="102"/>
        <end position="121"/>
    </location>
</feature>
<name>A0ABU3PKW0_9CORY</name>
<accession>A0ABU3PKW0</accession>
<dbReference type="Proteomes" id="UP001265983">
    <property type="component" value="Unassembled WGS sequence"/>
</dbReference>
<dbReference type="RefSeq" id="WP_315643668.1">
    <property type="nucleotide sequence ID" value="NZ_JARUHM010000008.1"/>
</dbReference>
<comment type="caution">
    <text evidence="2">The sequence shown here is derived from an EMBL/GenBank/DDBJ whole genome shotgun (WGS) entry which is preliminary data.</text>
</comment>
<proteinExistence type="predicted"/>
<protein>
    <submittedName>
        <fullName evidence="2">Uncharacterized protein</fullName>
    </submittedName>
</protein>
<feature type="transmembrane region" description="Helical" evidence="1">
    <location>
        <begin position="127"/>
        <end position="148"/>
    </location>
</feature>
<keyword evidence="1" id="KW-0812">Transmembrane</keyword>
<dbReference type="EMBL" id="JARUHM010000008">
    <property type="protein sequence ID" value="MDT9410448.1"/>
    <property type="molecule type" value="Genomic_DNA"/>
</dbReference>
<reference evidence="2 3" key="1">
    <citation type="submission" date="2023-03" db="EMBL/GenBank/DDBJ databases">
        <title>Whole genome sequence of the first Corynebacterium rouxii strains isolated in Brazil: a recent member of Corynebacterium diphtheriae complex.</title>
        <authorList>
            <person name="Vieira V."/>
            <person name="Ramos J.N."/>
            <person name="Araujo M.R.B."/>
            <person name="Baio P.V."/>
            <person name="Sant'Anna L.O."/>
            <person name="Veras J.F.C."/>
            <person name="Vieira E.M.D."/>
            <person name="Sousa M.A.B."/>
            <person name="Camargo C.H."/>
            <person name="Sacchi C.T."/>
            <person name="Campos K.R."/>
            <person name="Santos M.B.N."/>
            <person name="Bokermann S."/>
            <person name="Alvim L.B."/>
            <person name="Santos L.S."/>
            <person name="Mattos-Guaraldi A.L."/>
        </authorList>
    </citation>
    <scope>NUCLEOTIDE SEQUENCE [LARGE SCALE GENOMIC DNA]</scope>
    <source>
        <strain evidence="2 3">70862</strain>
    </source>
</reference>